<sequence>MGPPKPPSSTAAVDLICLVEELREQESRLRTELLEHKILKETITIMPFIETDVAALGENAHLLRRARRRQYQPAAGG</sequence>
<accession>A0A811NI46</accession>
<dbReference type="OrthoDB" id="696607at2759"/>
<name>A0A811NI46_9POAL</name>
<dbReference type="AlphaFoldDB" id="A0A811NI46"/>
<proteinExistence type="predicted"/>
<reference evidence="1" key="1">
    <citation type="submission" date="2020-10" db="EMBL/GenBank/DDBJ databases">
        <authorList>
            <person name="Han B."/>
            <person name="Lu T."/>
            <person name="Zhao Q."/>
            <person name="Huang X."/>
            <person name="Zhao Y."/>
        </authorList>
    </citation>
    <scope>NUCLEOTIDE SEQUENCE</scope>
</reference>
<comment type="caution">
    <text evidence="1">The sequence shown here is derived from an EMBL/GenBank/DDBJ whole genome shotgun (WGS) entry which is preliminary data.</text>
</comment>
<organism evidence="1 2">
    <name type="scientific">Miscanthus lutarioriparius</name>
    <dbReference type="NCBI Taxonomy" id="422564"/>
    <lineage>
        <taxon>Eukaryota</taxon>
        <taxon>Viridiplantae</taxon>
        <taxon>Streptophyta</taxon>
        <taxon>Embryophyta</taxon>
        <taxon>Tracheophyta</taxon>
        <taxon>Spermatophyta</taxon>
        <taxon>Magnoliopsida</taxon>
        <taxon>Liliopsida</taxon>
        <taxon>Poales</taxon>
        <taxon>Poaceae</taxon>
        <taxon>PACMAD clade</taxon>
        <taxon>Panicoideae</taxon>
        <taxon>Andropogonodae</taxon>
        <taxon>Andropogoneae</taxon>
        <taxon>Saccharinae</taxon>
        <taxon>Miscanthus</taxon>
    </lineage>
</organism>
<evidence type="ECO:0000313" key="2">
    <source>
        <dbReference type="Proteomes" id="UP000604825"/>
    </source>
</evidence>
<evidence type="ECO:0000313" key="1">
    <source>
        <dbReference type="EMBL" id="CAD6221253.1"/>
    </source>
</evidence>
<dbReference type="EMBL" id="CAJGYO010000003">
    <property type="protein sequence ID" value="CAD6221253.1"/>
    <property type="molecule type" value="Genomic_DNA"/>
</dbReference>
<dbReference type="Proteomes" id="UP000604825">
    <property type="component" value="Unassembled WGS sequence"/>
</dbReference>
<protein>
    <submittedName>
        <fullName evidence="1">Uncharacterized protein</fullName>
    </submittedName>
</protein>
<keyword evidence="2" id="KW-1185">Reference proteome</keyword>
<gene>
    <name evidence="1" type="ORF">NCGR_LOCUS14598</name>
</gene>